<evidence type="ECO:0008006" key="3">
    <source>
        <dbReference type="Google" id="ProtNLM"/>
    </source>
</evidence>
<dbReference type="Pfam" id="PF15943">
    <property type="entry name" value="YdaS_toxin"/>
    <property type="match status" value="1"/>
</dbReference>
<keyword evidence="2" id="KW-1185">Reference proteome</keyword>
<dbReference type="EMBL" id="RKKU01000001">
    <property type="protein sequence ID" value="ROZ88451.1"/>
    <property type="molecule type" value="Genomic_DNA"/>
</dbReference>
<dbReference type="InterPro" id="IPR031856">
    <property type="entry name" value="YdaS_toxin-like"/>
</dbReference>
<dbReference type="RefSeq" id="WP_123887889.1">
    <property type="nucleotide sequence ID" value="NZ_RKKU01000001.1"/>
</dbReference>
<evidence type="ECO:0000313" key="2">
    <source>
        <dbReference type="Proteomes" id="UP000275199"/>
    </source>
</evidence>
<organism evidence="1 2">
    <name type="scientific">Pseudomonas neustonica</name>
    <dbReference type="NCBI Taxonomy" id="2487346"/>
    <lineage>
        <taxon>Bacteria</taxon>
        <taxon>Pseudomonadati</taxon>
        <taxon>Pseudomonadota</taxon>
        <taxon>Gammaproteobacteria</taxon>
        <taxon>Pseudomonadales</taxon>
        <taxon>Pseudomonadaceae</taxon>
        <taxon>Pseudomonas</taxon>
    </lineage>
</organism>
<protein>
    <recommendedName>
        <fullName evidence="3">Helix-turn-helix domain-containing protein</fullName>
    </recommendedName>
</protein>
<dbReference type="Gene3D" id="1.10.260.40">
    <property type="entry name" value="lambda repressor-like DNA-binding domains"/>
    <property type="match status" value="1"/>
</dbReference>
<sequence>MRTKHIELLDWLKSANDKSVAETGTTRGHLRQIGYGNRPASPEVASRLELVTKGQVTRKQLRPDDWSVIWPELAAA</sequence>
<reference evidence="1 2" key="1">
    <citation type="submission" date="2018-11" db="EMBL/GenBank/DDBJ databases">
        <authorList>
            <person name="Jang G.I."/>
            <person name="Hwang C.Y."/>
        </authorList>
    </citation>
    <scope>NUCLEOTIDE SEQUENCE [LARGE SCALE GENOMIC DNA]</scope>
    <source>
        <strain evidence="1 2">SSM26</strain>
    </source>
</reference>
<dbReference type="InterPro" id="IPR010982">
    <property type="entry name" value="Lambda_DNA-bd_dom_sf"/>
</dbReference>
<evidence type="ECO:0000313" key="1">
    <source>
        <dbReference type="EMBL" id="ROZ88451.1"/>
    </source>
</evidence>
<name>A0ABX9XN62_9PSED</name>
<proteinExistence type="predicted"/>
<dbReference type="Proteomes" id="UP000275199">
    <property type="component" value="Unassembled WGS sequence"/>
</dbReference>
<accession>A0ABX9XN62</accession>
<comment type="caution">
    <text evidence="1">The sequence shown here is derived from an EMBL/GenBank/DDBJ whole genome shotgun (WGS) entry which is preliminary data.</text>
</comment>
<gene>
    <name evidence="1" type="ORF">EF096_01805</name>
</gene>